<accession>A0A1I7SUS8</accession>
<sequence>MEYRCGVGPETPQQDPPTILLAILRHSAGTPSPCLHPATKTPPTPGIPPAIWTSQLEYSTHDQSFGCQRILGPVPVTY</sequence>
<protein>
    <submittedName>
        <fullName evidence="2">Uncharacterized protein</fullName>
    </submittedName>
</protein>
<proteinExistence type="predicted"/>
<reference evidence="2" key="1">
    <citation type="submission" date="2016-11" db="UniProtKB">
        <authorList>
            <consortium name="WormBaseParasite"/>
        </authorList>
    </citation>
    <scope>IDENTIFICATION</scope>
</reference>
<evidence type="ECO:0000313" key="2">
    <source>
        <dbReference type="WBParaSite" id="BXY_1680100.1"/>
    </source>
</evidence>
<evidence type="ECO:0000313" key="1">
    <source>
        <dbReference type="Proteomes" id="UP000095284"/>
    </source>
</evidence>
<dbReference type="WBParaSite" id="BXY_1680100.1">
    <property type="protein sequence ID" value="BXY_1680100.1"/>
    <property type="gene ID" value="BXY_1680100"/>
</dbReference>
<dbReference type="AlphaFoldDB" id="A0A1I7SUS8"/>
<dbReference type="Proteomes" id="UP000095284">
    <property type="component" value="Unplaced"/>
</dbReference>
<organism evidence="1 2">
    <name type="scientific">Bursaphelenchus xylophilus</name>
    <name type="common">Pinewood nematode worm</name>
    <name type="synonym">Aphelenchoides xylophilus</name>
    <dbReference type="NCBI Taxonomy" id="6326"/>
    <lineage>
        <taxon>Eukaryota</taxon>
        <taxon>Metazoa</taxon>
        <taxon>Ecdysozoa</taxon>
        <taxon>Nematoda</taxon>
        <taxon>Chromadorea</taxon>
        <taxon>Rhabditida</taxon>
        <taxon>Tylenchina</taxon>
        <taxon>Tylenchomorpha</taxon>
        <taxon>Aphelenchoidea</taxon>
        <taxon>Aphelenchoididae</taxon>
        <taxon>Bursaphelenchus</taxon>
    </lineage>
</organism>
<name>A0A1I7SUS8_BURXY</name>